<name>A0A0F9EN88_9ZZZZ</name>
<dbReference type="EMBL" id="LAZR01024331">
    <property type="protein sequence ID" value="KKL75509.1"/>
    <property type="molecule type" value="Genomic_DNA"/>
</dbReference>
<sequence>MLLEGKTIEKTEQITKEYLNNNEFAEFDQFYDFYILEISNIKPKKIPTKNEIKAYLKKRDDLEYDELSDIFWPKHQKNEVVNIQKYEILNELFNWKVVISVSLISGAPLKDNYELEKDLVTLLDIPTKKIYQSGPFLTISWEFDSFYVEIKIRNALLEISSYLIEKKKPFLDLLDYILQKRLNNISQRETILLFPQISGAFTAYQKLRNVFSTIYDNSISFKINDIKIKKGSRSWLEH</sequence>
<protein>
    <submittedName>
        <fullName evidence="1">Uncharacterized protein</fullName>
    </submittedName>
</protein>
<comment type="caution">
    <text evidence="1">The sequence shown here is derived from an EMBL/GenBank/DDBJ whole genome shotgun (WGS) entry which is preliminary data.</text>
</comment>
<evidence type="ECO:0000313" key="1">
    <source>
        <dbReference type="EMBL" id="KKL75509.1"/>
    </source>
</evidence>
<accession>A0A0F9EN88</accession>
<gene>
    <name evidence="1" type="ORF">LCGC14_2054180</name>
</gene>
<dbReference type="AlphaFoldDB" id="A0A0F9EN88"/>
<proteinExistence type="predicted"/>
<reference evidence="1" key="1">
    <citation type="journal article" date="2015" name="Nature">
        <title>Complex archaea that bridge the gap between prokaryotes and eukaryotes.</title>
        <authorList>
            <person name="Spang A."/>
            <person name="Saw J.H."/>
            <person name="Jorgensen S.L."/>
            <person name="Zaremba-Niedzwiedzka K."/>
            <person name="Martijn J."/>
            <person name="Lind A.E."/>
            <person name="van Eijk R."/>
            <person name="Schleper C."/>
            <person name="Guy L."/>
            <person name="Ettema T.J."/>
        </authorList>
    </citation>
    <scope>NUCLEOTIDE SEQUENCE</scope>
</reference>
<organism evidence="1">
    <name type="scientific">marine sediment metagenome</name>
    <dbReference type="NCBI Taxonomy" id="412755"/>
    <lineage>
        <taxon>unclassified sequences</taxon>
        <taxon>metagenomes</taxon>
        <taxon>ecological metagenomes</taxon>
    </lineage>
</organism>